<comment type="caution">
    <text evidence="1">The sequence shown here is derived from an EMBL/GenBank/DDBJ whole genome shotgun (WGS) entry which is preliminary data.</text>
</comment>
<dbReference type="AlphaFoldDB" id="A0A7W7REU0"/>
<dbReference type="PANTHER" id="PTHR44147">
    <property type="entry name" value="DEHYDROGENASE/REDUCTASE SDR FAMILY MEMBER 1"/>
    <property type="match status" value="1"/>
</dbReference>
<gene>
    <name evidence="1" type="ORF">F4561_001517</name>
</gene>
<dbReference type="NCBIfam" id="NF006159">
    <property type="entry name" value="PRK08303.1"/>
    <property type="match status" value="1"/>
</dbReference>
<dbReference type="Pfam" id="PF00106">
    <property type="entry name" value="adh_short"/>
    <property type="match status" value="1"/>
</dbReference>
<reference evidence="1 2" key="1">
    <citation type="submission" date="2020-08" db="EMBL/GenBank/DDBJ databases">
        <title>Sequencing the genomes of 1000 actinobacteria strains.</title>
        <authorList>
            <person name="Klenk H.-P."/>
        </authorList>
    </citation>
    <scope>NUCLEOTIDE SEQUENCE [LARGE SCALE GENOMIC DNA]</scope>
    <source>
        <strain evidence="1 2">DSM 102030</strain>
    </source>
</reference>
<dbReference type="PRINTS" id="PR00081">
    <property type="entry name" value="GDHRDH"/>
</dbReference>
<proteinExistence type="predicted"/>
<dbReference type="InterPro" id="IPR036291">
    <property type="entry name" value="NAD(P)-bd_dom_sf"/>
</dbReference>
<accession>A0A7W7REU0</accession>
<name>A0A7W7REU0_9ACTN</name>
<dbReference type="SUPFAM" id="SSF51735">
    <property type="entry name" value="NAD(P)-binding Rossmann-fold domains"/>
    <property type="match status" value="1"/>
</dbReference>
<dbReference type="PANTHER" id="PTHR44147:SF2">
    <property type="entry name" value="DEHYDROGENASE_REDUCTASE SDR FAMILY MEMBER 1"/>
    <property type="match status" value="1"/>
</dbReference>
<dbReference type="EMBL" id="JACHJT010000001">
    <property type="protein sequence ID" value="MBB4930697.1"/>
    <property type="molecule type" value="Genomic_DNA"/>
</dbReference>
<protein>
    <submittedName>
        <fullName evidence="1">NAD(P)-dependent dehydrogenase (Short-subunit alcohol dehydrogenase family)</fullName>
    </submittedName>
</protein>
<dbReference type="InterPro" id="IPR002347">
    <property type="entry name" value="SDR_fam"/>
</dbReference>
<dbReference type="Gene3D" id="3.40.50.720">
    <property type="entry name" value="NAD(P)-binding Rossmann-like Domain"/>
    <property type="match status" value="1"/>
</dbReference>
<dbReference type="RefSeq" id="WP_184576044.1">
    <property type="nucleotide sequence ID" value="NZ_JACHJT010000001.1"/>
</dbReference>
<keyword evidence="2" id="KW-1185">Reference proteome</keyword>
<dbReference type="Proteomes" id="UP000523007">
    <property type="component" value="Unassembled WGS sequence"/>
</dbReference>
<sequence length="305" mass="32864">MTKELNGRVALVAGGTRGASRAIAVELARAGAYVYVTGRSSGTTRSEVGRPETIEGTVEAITAAGGSGTALRVDHLEPEQVRGLTERIDAEQGHLDILVSGLWGGDHLAWNIPVWEHPLESTLGMLRLAIEAHVITVHFLLPLVIRQPGGLVVELTDGTEEYNASYRTGTTLGYYLAKATSHPLAKAEAAETADYGCTAVALTPGWLRSEAMLEDAFGVTEENWRDGTAQNPHFAISETPTYVARGVAALASDPERERFSGQTLNSFQLAQRYDLTDIDGSRPDAWRYIVEVEQAGKPADTTGYR</sequence>
<evidence type="ECO:0000313" key="1">
    <source>
        <dbReference type="EMBL" id="MBB4930697.1"/>
    </source>
</evidence>
<organism evidence="1 2">
    <name type="scientific">Lipingzhangella halophila</name>
    <dbReference type="NCBI Taxonomy" id="1783352"/>
    <lineage>
        <taxon>Bacteria</taxon>
        <taxon>Bacillati</taxon>
        <taxon>Actinomycetota</taxon>
        <taxon>Actinomycetes</taxon>
        <taxon>Streptosporangiales</taxon>
        <taxon>Nocardiopsidaceae</taxon>
        <taxon>Lipingzhangella</taxon>
    </lineage>
</organism>
<evidence type="ECO:0000313" key="2">
    <source>
        <dbReference type="Proteomes" id="UP000523007"/>
    </source>
</evidence>